<dbReference type="GO" id="GO:0003697">
    <property type="term" value="F:single-stranded DNA binding"/>
    <property type="evidence" value="ECO:0007669"/>
    <property type="project" value="TreeGrafter"/>
</dbReference>
<feature type="compositionally biased region" description="Low complexity" evidence="10">
    <location>
        <begin position="15"/>
        <end position="40"/>
    </location>
</feature>
<dbReference type="GO" id="GO:0000014">
    <property type="term" value="F:single-stranded DNA endodeoxyribonuclease activity"/>
    <property type="evidence" value="ECO:0007669"/>
    <property type="project" value="TreeGrafter"/>
</dbReference>
<dbReference type="InterPro" id="IPR011335">
    <property type="entry name" value="Restrct_endonuc-II-like"/>
</dbReference>
<dbReference type="SMART" id="SM00891">
    <property type="entry name" value="ERCC4"/>
    <property type="match status" value="1"/>
</dbReference>
<dbReference type="Pfam" id="PF02732">
    <property type="entry name" value="ERCC4"/>
    <property type="match status" value="1"/>
</dbReference>
<dbReference type="GO" id="GO:0000712">
    <property type="term" value="P:resolution of meiotic recombination intermediates"/>
    <property type="evidence" value="ECO:0007669"/>
    <property type="project" value="TreeGrafter"/>
</dbReference>
<dbReference type="CDD" id="cd20078">
    <property type="entry name" value="XPF_nuclease_XPF_euk"/>
    <property type="match status" value="1"/>
</dbReference>
<feature type="compositionally biased region" description="Low complexity" evidence="10">
    <location>
        <begin position="120"/>
        <end position="133"/>
    </location>
</feature>
<keyword evidence="7" id="KW-0238">DNA-binding</keyword>
<evidence type="ECO:0000259" key="11">
    <source>
        <dbReference type="SMART" id="SM00891"/>
    </source>
</evidence>
<evidence type="ECO:0000256" key="9">
    <source>
        <dbReference type="ARBA" id="ARBA00023242"/>
    </source>
</evidence>
<name>A0A150GXC7_GONPE</name>
<evidence type="ECO:0000256" key="4">
    <source>
        <dbReference type="ARBA" id="ARBA00022759"/>
    </source>
</evidence>
<comment type="subcellular location">
    <subcellularLocation>
        <location evidence="1">Nucleus</location>
    </subcellularLocation>
</comment>
<dbReference type="InterPro" id="IPR010994">
    <property type="entry name" value="RuvA_2-like"/>
</dbReference>
<evidence type="ECO:0000256" key="1">
    <source>
        <dbReference type="ARBA" id="ARBA00004123"/>
    </source>
</evidence>
<comment type="caution">
    <text evidence="12">The sequence shown here is derived from an EMBL/GenBank/DDBJ whole genome shotgun (WGS) entry which is preliminary data.</text>
</comment>
<feature type="region of interest" description="Disordered" evidence="10">
    <location>
        <begin position="89"/>
        <end position="199"/>
    </location>
</feature>
<gene>
    <name evidence="12" type="ORF">GPECTOR_4g539</name>
</gene>
<dbReference type="GO" id="GO:0000110">
    <property type="term" value="C:nucleotide-excision repair factor 1 complex"/>
    <property type="evidence" value="ECO:0007669"/>
    <property type="project" value="TreeGrafter"/>
</dbReference>
<proteinExistence type="inferred from homology"/>
<organism evidence="12 13">
    <name type="scientific">Gonium pectorale</name>
    <name type="common">Green alga</name>
    <dbReference type="NCBI Taxonomy" id="33097"/>
    <lineage>
        <taxon>Eukaryota</taxon>
        <taxon>Viridiplantae</taxon>
        <taxon>Chlorophyta</taxon>
        <taxon>core chlorophytes</taxon>
        <taxon>Chlorophyceae</taxon>
        <taxon>CS clade</taxon>
        <taxon>Chlamydomonadales</taxon>
        <taxon>Volvocaceae</taxon>
        <taxon>Gonium</taxon>
    </lineage>
</organism>
<feature type="compositionally biased region" description="Gly residues" evidence="10">
    <location>
        <begin position="255"/>
        <end position="269"/>
    </location>
</feature>
<protein>
    <recommendedName>
        <fullName evidence="11">ERCC4 domain-containing protein</fullName>
    </recommendedName>
</protein>
<feature type="compositionally biased region" description="Low complexity" evidence="10">
    <location>
        <begin position="505"/>
        <end position="515"/>
    </location>
</feature>
<evidence type="ECO:0000313" key="13">
    <source>
        <dbReference type="Proteomes" id="UP000075714"/>
    </source>
</evidence>
<feature type="compositionally biased region" description="Gly residues" evidence="10">
    <location>
        <begin position="276"/>
        <end position="294"/>
    </location>
</feature>
<feature type="compositionally biased region" description="Acidic residues" evidence="10">
    <location>
        <begin position="94"/>
        <end position="113"/>
    </location>
</feature>
<feature type="compositionally biased region" description="Low complexity" evidence="10">
    <location>
        <begin position="392"/>
        <end position="403"/>
    </location>
</feature>
<dbReference type="AlphaFoldDB" id="A0A150GXC7"/>
<dbReference type="SUPFAM" id="SSF47781">
    <property type="entry name" value="RuvA domain 2-like"/>
    <property type="match status" value="1"/>
</dbReference>
<keyword evidence="4" id="KW-0255">Endonuclease</keyword>
<sequence length="886" mass="89334">MGVARRRVYIYRQPGAADGADGADSAKAPASSAASAGSSPEVTAVLEEPPKWGLLIEVLTEVQRLRAAMRQLGGKAPGGCLGGAEGAAVAAAEAEAEVVDLADSGSEQEEAEQEERSSGRQRPTGGATAAAGVGSSGGAPGPGPGPGSVRELLRELGLAGDGGSGGGDGEEDEDGANGNDGSGGNGSGSRGEEEGRPLSPSALRLLAAAGAGPVLVVARELHSARLLERVVREGGRAVMRQLYESYLLSKLQPGAGGGGAGGGGGGSRGGAAASGEEGGGRGGGGGRGSRGGRGGWKRQRPGADPDEAGRGPVLRPGEHQALLAEAQRVGAERGAAPAPRGRAAKRAKTSHATAGEGEQAATKGGGRGRGRGRGRGGVPGGRRQRKPDDSPARVAAAAVAETGEASDADGDAGGDVLEAPGMAASSSAPRPPPDLLSDVAFYSLDAHDEFVLWRLRPSFVIMYEPDLAFLRQVEVYQAERCIGGRRREPEPDHDPPASPPGGAGPPASGGSSPGLLRGPPLWLHTLVYGSSLESQRFLAAVERERDTLLRLIAAKQHIVLPTRHPASGALAPGGGNSGGGNGGGALNPDLWLDVYSANALTRAGGGRSGGRGAGGIPPAPRRLVVDVREFMSGLPAVLHQKGFELLPVTLEVGDYVLSPSAVVERKSLPDLHASLASGRLYAQAEALCRHYARPLLLVEFDPERAFCLQSPAELGDDIDPRNVISRLTLLTLHFPKLRLLWSRSPHATAELFAMLKSNADEPDPAAAALVGLPLGPDGAPLGQQQAGGGGAVAAGGVGVSGGGAGVVGGGGAGGVLPLESVVNQPALELLRRLPGVNDSNYRSLLGACGSLAELAALPLGRLEAVMGSAKNARALRDFLDAPCPRL</sequence>
<keyword evidence="9" id="KW-0539">Nucleus</keyword>
<dbReference type="STRING" id="33097.A0A150GXC7"/>
<dbReference type="Proteomes" id="UP000075714">
    <property type="component" value="Unassembled WGS sequence"/>
</dbReference>
<evidence type="ECO:0000313" key="12">
    <source>
        <dbReference type="EMBL" id="KXZ54474.1"/>
    </source>
</evidence>
<feature type="domain" description="ERCC4" evidence="11">
    <location>
        <begin position="622"/>
        <end position="702"/>
    </location>
</feature>
<keyword evidence="3" id="KW-0540">Nuclease</keyword>
<dbReference type="SUPFAM" id="SSF52980">
    <property type="entry name" value="Restriction endonuclease-like"/>
    <property type="match status" value="1"/>
</dbReference>
<evidence type="ECO:0000256" key="3">
    <source>
        <dbReference type="ARBA" id="ARBA00022722"/>
    </source>
</evidence>
<evidence type="ECO:0000256" key="5">
    <source>
        <dbReference type="ARBA" id="ARBA00022763"/>
    </source>
</evidence>
<reference evidence="13" key="1">
    <citation type="journal article" date="2016" name="Nat. Commun.">
        <title>The Gonium pectorale genome demonstrates co-option of cell cycle regulation during the evolution of multicellularity.</title>
        <authorList>
            <person name="Hanschen E.R."/>
            <person name="Marriage T.N."/>
            <person name="Ferris P.J."/>
            <person name="Hamaji T."/>
            <person name="Toyoda A."/>
            <person name="Fujiyama A."/>
            <person name="Neme R."/>
            <person name="Noguchi H."/>
            <person name="Minakuchi Y."/>
            <person name="Suzuki M."/>
            <person name="Kawai-Toyooka H."/>
            <person name="Smith D.R."/>
            <person name="Sparks H."/>
            <person name="Anderson J."/>
            <person name="Bakaric R."/>
            <person name="Luria V."/>
            <person name="Karger A."/>
            <person name="Kirschner M.W."/>
            <person name="Durand P.M."/>
            <person name="Michod R.E."/>
            <person name="Nozaki H."/>
            <person name="Olson B.J."/>
        </authorList>
    </citation>
    <scope>NUCLEOTIDE SEQUENCE [LARGE SCALE GENOMIC DNA]</scope>
    <source>
        <strain evidence="13">NIES-2863</strain>
    </source>
</reference>
<feature type="region of interest" description="Disordered" evidence="10">
    <location>
        <begin position="482"/>
        <end position="515"/>
    </location>
</feature>
<evidence type="ECO:0000256" key="7">
    <source>
        <dbReference type="ARBA" id="ARBA00023125"/>
    </source>
</evidence>
<feature type="compositionally biased region" description="Gly residues" evidence="10">
    <location>
        <begin position="178"/>
        <end position="189"/>
    </location>
</feature>
<dbReference type="GO" id="GO:0000724">
    <property type="term" value="P:double-strand break repair via homologous recombination"/>
    <property type="evidence" value="ECO:0007669"/>
    <property type="project" value="TreeGrafter"/>
</dbReference>
<dbReference type="InterPro" id="IPR006166">
    <property type="entry name" value="ERCC4_domain"/>
</dbReference>
<dbReference type="PANTHER" id="PTHR10150:SF0">
    <property type="entry name" value="DNA REPAIR ENDONUCLEASE XPF"/>
    <property type="match status" value="1"/>
</dbReference>
<keyword evidence="13" id="KW-1185">Reference proteome</keyword>
<evidence type="ECO:0000256" key="8">
    <source>
        <dbReference type="ARBA" id="ARBA00023204"/>
    </source>
</evidence>
<dbReference type="Gene3D" id="1.10.150.20">
    <property type="entry name" value="5' to 3' exonuclease, C-terminal subdomain"/>
    <property type="match status" value="1"/>
</dbReference>
<evidence type="ECO:0000256" key="6">
    <source>
        <dbReference type="ARBA" id="ARBA00022801"/>
    </source>
</evidence>
<dbReference type="GO" id="GO:0003684">
    <property type="term" value="F:damaged DNA binding"/>
    <property type="evidence" value="ECO:0007669"/>
    <property type="project" value="TreeGrafter"/>
</dbReference>
<keyword evidence="6" id="KW-0378">Hydrolase</keyword>
<evidence type="ECO:0000256" key="2">
    <source>
        <dbReference type="ARBA" id="ARBA00010015"/>
    </source>
</evidence>
<keyword evidence="5" id="KW-0227">DNA damage</keyword>
<feature type="region of interest" description="Disordered" evidence="10">
    <location>
        <begin position="255"/>
        <end position="432"/>
    </location>
</feature>
<dbReference type="FunFam" id="3.40.50.10130:FF:000002">
    <property type="entry name" value="DNA repair endonuclease XPF"/>
    <property type="match status" value="1"/>
</dbReference>
<dbReference type="OrthoDB" id="548143at2759"/>
<dbReference type="InterPro" id="IPR047520">
    <property type="entry name" value="XPF_nuclease"/>
</dbReference>
<dbReference type="GO" id="GO:1901255">
    <property type="term" value="P:nucleotide-excision repair involved in interstrand cross-link repair"/>
    <property type="evidence" value="ECO:0007669"/>
    <property type="project" value="TreeGrafter"/>
</dbReference>
<dbReference type="EMBL" id="LSYV01000005">
    <property type="protein sequence ID" value="KXZ54474.1"/>
    <property type="molecule type" value="Genomic_DNA"/>
</dbReference>
<comment type="similarity">
    <text evidence="2">Belongs to the XPF family.</text>
</comment>
<dbReference type="PANTHER" id="PTHR10150">
    <property type="entry name" value="DNA REPAIR ENDONUCLEASE XPF"/>
    <property type="match status" value="1"/>
</dbReference>
<feature type="compositionally biased region" description="Low complexity" evidence="10">
    <location>
        <begin position="419"/>
        <end position="428"/>
    </location>
</feature>
<feature type="region of interest" description="Disordered" evidence="10">
    <location>
        <begin position="15"/>
        <end position="44"/>
    </location>
</feature>
<evidence type="ECO:0000256" key="10">
    <source>
        <dbReference type="SAM" id="MobiDB-lite"/>
    </source>
</evidence>
<keyword evidence="8" id="KW-0234">DNA repair</keyword>
<accession>A0A150GXC7</accession>
<feature type="compositionally biased region" description="Basic and acidic residues" evidence="10">
    <location>
        <begin position="485"/>
        <end position="495"/>
    </location>
</feature>
<dbReference type="Gene3D" id="3.40.50.10130">
    <property type="match status" value="1"/>
</dbReference>